<dbReference type="VEuPathDB" id="VectorBase:HLOH_055831"/>
<proteinExistence type="predicted"/>
<sequence length="91" mass="10339">MEENFGKEDGRKPEKLKKKAINLCESMGLDSLTKSIMSPSGLSLCAFFSAKTHQDGCPFRLIVSEKRSWQNEMGRYLQKDLSLIPIKDPFL</sequence>
<dbReference type="AlphaFoldDB" id="A0A9J6H4K8"/>
<gene>
    <name evidence="1" type="ORF">HPB48_003331</name>
</gene>
<organism evidence="1 2">
    <name type="scientific">Haemaphysalis longicornis</name>
    <name type="common">Bush tick</name>
    <dbReference type="NCBI Taxonomy" id="44386"/>
    <lineage>
        <taxon>Eukaryota</taxon>
        <taxon>Metazoa</taxon>
        <taxon>Ecdysozoa</taxon>
        <taxon>Arthropoda</taxon>
        <taxon>Chelicerata</taxon>
        <taxon>Arachnida</taxon>
        <taxon>Acari</taxon>
        <taxon>Parasitiformes</taxon>
        <taxon>Ixodida</taxon>
        <taxon>Ixodoidea</taxon>
        <taxon>Ixodidae</taxon>
        <taxon>Haemaphysalinae</taxon>
        <taxon>Haemaphysalis</taxon>
    </lineage>
</organism>
<comment type="caution">
    <text evidence="1">The sequence shown here is derived from an EMBL/GenBank/DDBJ whole genome shotgun (WGS) entry which is preliminary data.</text>
</comment>
<evidence type="ECO:0000313" key="1">
    <source>
        <dbReference type="EMBL" id="KAH9382000.1"/>
    </source>
</evidence>
<keyword evidence="2" id="KW-1185">Reference proteome</keyword>
<protein>
    <submittedName>
        <fullName evidence="1">Uncharacterized protein</fullName>
    </submittedName>
</protein>
<accession>A0A9J6H4K8</accession>
<dbReference type="EMBL" id="JABSTR010000011">
    <property type="protein sequence ID" value="KAH9382000.1"/>
    <property type="molecule type" value="Genomic_DNA"/>
</dbReference>
<name>A0A9J6H4K8_HAELO</name>
<evidence type="ECO:0000313" key="2">
    <source>
        <dbReference type="Proteomes" id="UP000821853"/>
    </source>
</evidence>
<reference evidence="1 2" key="1">
    <citation type="journal article" date="2020" name="Cell">
        <title>Large-Scale Comparative Analyses of Tick Genomes Elucidate Their Genetic Diversity and Vector Capacities.</title>
        <authorList>
            <consortium name="Tick Genome and Microbiome Consortium (TIGMIC)"/>
            <person name="Jia N."/>
            <person name="Wang J."/>
            <person name="Shi W."/>
            <person name="Du L."/>
            <person name="Sun Y."/>
            <person name="Zhan W."/>
            <person name="Jiang J.F."/>
            <person name="Wang Q."/>
            <person name="Zhang B."/>
            <person name="Ji P."/>
            <person name="Bell-Sakyi L."/>
            <person name="Cui X.M."/>
            <person name="Yuan T.T."/>
            <person name="Jiang B.G."/>
            <person name="Yang W.F."/>
            <person name="Lam T.T."/>
            <person name="Chang Q.C."/>
            <person name="Ding S.J."/>
            <person name="Wang X.J."/>
            <person name="Zhu J.G."/>
            <person name="Ruan X.D."/>
            <person name="Zhao L."/>
            <person name="Wei J.T."/>
            <person name="Ye R.Z."/>
            <person name="Que T.C."/>
            <person name="Du C.H."/>
            <person name="Zhou Y.H."/>
            <person name="Cheng J.X."/>
            <person name="Dai P.F."/>
            <person name="Guo W.B."/>
            <person name="Han X.H."/>
            <person name="Huang E.J."/>
            <person name="Li L.F."/>
            <person name="Wei W."/>
            <person name="Gao Y.C."/>
            <person name="Liu J.Z."/>
            <person name="Shao H.Z."/>
            <person name="Wang X."/>
            <person name="Wang C.C."/>
            <person name="Yang T.C."/>
            <person name="Huo Q.B."/>
            <person name="Li W."/>
            <person name="Chen H.Y."/>
            <person name="Chen S.E."/>
            <person name="Zhou L.G."/>
            <person name="Ni X.B."/>
            <person name="Tian J.H."/>
            <person name="Sheng Y."/>
            <person name="Liu T."/>
            <person name="Pan Y.S."/>
            <person name="Xia L.Y."/>
            <person name="Li J."/>
            <person name="Zhao F."/>
            <person name="Cao W.C."/>
        </authorList>
    </citation>
    <scope>NUCLEOTIDE SEQUENCE [LARGE SCALE GENOMIC DNA]</scope>
    <source>
        <strain evidence="1">HaeL-2018</strain>
    </source>
</reference>
<dbReference type="Proteomes" id="UP000821853">
    <property type="component" value="Chromosome 9"/>
</dbReference>